<dbReference type="InterPro" id="IPR001249">
    <property type="entry name" value="AcCoA_biotinCC"/>
</dbReference>
<dbReference type="GO" id="GO:0009317">
    <property type="term" value="C:acetyl-CoA carboxylase complex"/>
    <property type="evidence" value="ECO:0007669"/>
    <property type="project" value="InterPro"/>
</dbReference>
<evidence type="ECO:0000256" key="6">
    <source>
        <dbReference type="ARBA" id="ARBA00023160"/>
    </source>
</evidence>
<comment type="function">
    <text evidence="8">This protein is a component of the acetyl coenzyme A carboxylase complex; first, biotin carboxylase catalyzes the carboxylation of the carrier protein and then the transcarboxylase transfers the carboxyl group to form malonyl-CoA.</text>
</comment>
<dbReference type="Pfam" id="PF00364">
    <property type="entry name" value="Biotin_lipoyl"/>
    <property type="match status" value="1"/>
</dbReference>
<dbReference type="CDD" id="cd06850">
    <property type="entry name" value="biotinyl_domain"/>
    <property type="match status" value="1"/>
</dbReference>
<evidence type="ECO:0000256" key="1">
    <source>
        <dbReference type="ARBA" id="ARBA00005194"/>
    </source>
</evidence>
<evidence type="ECO:0000256" key="7">
    <source>
        <dbReference type="ARBA" id="ARBA00023267"/>
    </source>
</evidence>
<evidence type="ECO:0000313" key="10">
    <source>
        <dbReference type="EMBL" id="HIQ70036.1"/>
    </source>
</evidence>
<dbReference type="InterPro" id="IPR001882">
    <property type="entry name" value="Biotin_BS"/>
</dbReference>
<organism evidence="10 11">
    <name type="scientific">Candidatus Avoscillospira stercorigallinarum</name>
    <dbReference type="NCBI Taxonomy" id="2840708"/>
    <lineage>
        <taxon>Bacteria</taxon>
        <taxon>Bacillati</taxon>
        <taxon>Bacillota</taxon>
        <taxon>Clostridia</taxon>
        <taxon>Eubacteriales</taxon>
        <taxon>Oscillospiraceae</taxon>
        <taxon>Oscillospiraceae incertae sedis</taxon>
        <taxon>Candidatus Avoscillospira</taxon>
    </lineage>
</organism>
<name>A0A9D0Z7J5_9FIRM</name>
<keyword evidence="4 8" id="KW-0276">Fatty acid metabolism</keyword>
<gene>
    <name evidence="10" type="primary">accB</name>
    <name evidence="10" type="ORF">IAA67_06885</name>
</gene>
<dbReference type="PROSITE" id="PS50968">
    <property type="entry name" value="BIOTINYL_LIPOYL"/>
    <property type="match status" value="1"/>
</dbReference>
<comment type="caution">
    <text evidence="10">The sequence shown here is derived from an EMBL/GenBank/DDBJ whole genome shotgun (WGS) entry which is preliminary data.</text>
</comment>
<dbReference type="NCBIfam" id="TIGR00531">
    <property type="entry name" value="BCCP"/>
    <property type="match status" value="1"/>
</dbReference>
<feature type="domain" description="Lipoyl-binding" evidence="9">
    <location>
        <begin position="67"/>
        <end position="143"/>
    </location>
</feature>
<dbReference type="AlphaFoldDB" id="A0A9D0Z7J5"/>
<evidence type="ECO:0000313" key="11">
    <source>
        <dbReference type="Proteomes" id="UP000886874"/>
    </source>
</evidence>
<protein>
    <recommendedName>
        <fullName evidence="2 8">Biotin carboxyl carrier protein of acetyl-CoA carboxylase</fullName>
    </recommendedName>
</protein>
<dbReference type="PANTHER" id="PTHR45266">
    <property type="entry name" value="OXALOACETATE DECARBOXYLASE ALPHA CHAIN"/>
    <property type="match status" value="1"/>
</dbReference>
<dbReference type="PROSITE" id="PS00188">
    <property type="entry name" value="BIOTIN"/>
    <property type="match status" value="1"/>
</dbReference>
<dbReference type="InterPro" id="IPR000089">
    <property type="entry name" value="Biotin_lipoyl"/>
</dbReference>
<dbReference type="InterPro" id="IPR050709">
    <property type="entry name" value="Biotin_Carboxyl_Carrier/Decarb"/>
</dbReference>
<keyword evidence="6 8" id="KW-0275">Fatty acid biosynthesis</keyword>
<dbReference type="Proteomes" id="UP000886874">
    <property type="component" value="Unassembled WGS sequence"/>
</dbReference>
<dbReference type="Gene3D" id="2.40.50.100">
    <property type="match status" value="1"/>
</dbReference>
<evidence type="ECO:0000256" key="4">
    <source>
        <dbReference type="ARBA" id="ARBA00022832"/>
    </source>
</evidence>
<keyword evidence="7 8" id="KW-0092">Biotin</keyword>
<sequence length="147" mass="15594">MHEQEIRTYAGLMEELQLTGLEVEADGVRVRLERLHAPAAPVVVSQTPVPAAAAPAAAPKAPAESGVVEVTSPMVGVFYSAPAENAEPYVTVGSKVKKGDVLCIIEAMKLMNEITADCDGTVLDIGAGNNQVVDYGHVLFRIRKEQP</sequence>
<dbReference type="PRINTS" id="PR01071">
    <property type="entry name" value="ACOABIOTINCC"/>
</dbReference>
<accession>A0A9D0Z7J5</accession>
<evidence type="ECO:0000256" key="5">
    <source>
        <dbReference type="ARBA" id="ARBA00023098"/>
    </source>
</evidence>
<comment type="pathway">
    <text evidence="1 8">Lipid metabolism; fatty acid biosynthesis.</text>
</comment>
<reference evidence="10" key="1">
    <citation type="submission" date="2020-10" db="EMBL/GenBank/DDBJ databases">
        <authorList>
            <person name="Gilroy R."/>
        </authorList>
    </citation>
    <scope>NUCLEOTIDE SEQUENCE</scope>
    <source>
        <strain evidence="10">ChiSjej2B20-13462</strain>
    </source>
</reference>
<reference evidence="10" key="2">
    <citation type="journal article" date="2021" name="PeerJ">
        <title>Extensive microbial diversity within the chicken gut microbiome revealed by metagenomics and culture.</title>
        <authorList>
            <person name="Gilroy R."/>
            <person name="Ravi A."/>
            <person name="Getino M."/>
            <person name="Pursley I."/>
            <person name="Horton D.L."/>
            <person name="Alikhan N.F."/>
            <person name="Baker D."/>
            <person name="Gharbi K."/>
            <person name="Hall N."/>
            <person name="Watson M."/>
            <person name="Adriaenssens E.M."/>
            <person name="Foster-Nyarko E."/>
            <person name="Jarju S."/>
            <person name="Secka A."/>
            <person name="Antonio M."/>
            <person name="Oren A."/>
            <person name="Chaudhuri R.R."/>
            <person name="La Ragione R."/>
            <person name="Hildebrand F."/>
            <person name="Pallen M.J."/>
        </authorList>
    </citation>
    <scope>NUCLEOTIDE SEQUENCE</scope>
    <source>
        <strain evidence="10">ChiSjej2B20-13462</strain>
    </source>
</reference>
<keyword evidence="3 8" id="KW-0444">Lipid biosynthesis</keyword>
<dbReference type="GO" id="GO:0006633">
    <property type="term" value="P:fatty acid biosynthetic process"/>
    <property type="evidence" value="ECO:0007669"/>
    <property type="project" value="UniProtKB-KW"/>
</dbReference>
<dbReference type="SUPFAM" id="SSF51230">
    <property type="entry name" value="Single hybrid motif"/>
    <property type="match status" value="1"/>
</dbReference>
<evidence type="ECO:0000256" key="8">
    <source>
        <dbReference type="RuleBase" id="RU364072"/>
    </source>
</evidence>
<evidence type="ECO:0000259" key="9">
    <source>
        <dbReference type="PROSITE" id="PS50968"/>
    </source>
</evidence>
<proteinExistence type="predicted"/>
<dbReference type="InterPro" id="IPR011053">
    <property type="entry name" value="Single_hybrid_motif"/>
</dbReference>
<evidence type="ECO:0000256" key="3">
    <source>
        <dbReference type="ARBA" id="ARBA00022516"/>
    </source>
</evidence>
<dbReference type="EMBL" id="DVFN01000097">
    <property type="protein sequence ID" value="HIQ70036.1"/>
    <property type="molecule type" value="Genomic_DNA"/>
</dbReference>
<keyword evidence="5 8" id="KW-0443">Lipid metabolism</keyword>
<evidence type="ECO:0000256" key="2">
    <source>
        <dbReference type="ARBA" id="ARBA00017562"/>
    </source>
</evidence>
<dbReference type="GO" id="GO:0003989">
    <property type="term" value="F:acetyl-CoA carboxylase activity"/>
    <property type="evidence" value="ECO:0007669"/>
    <property type="project" value="InterPro"/>
</dbReference>
<dbReference type="PANTHER" id="PTHR45266:SF3">
    <property type="entry name" value="OXALOACETATE DECARBOXYLASE ALPHA CHAIN"/>
    <property type="match status" value="1"/>
</dbReference>